<dbReference type="eggNOG" id="COG0845">
    <property type="taxonomic scope" value="Bacteria"/>
</dbReference>
<proteinExistence type="inferred from homology"/>
<keyword evidence="2" id="KW-1133">Transmembrane helix</keyword>
<keyword evidence="2" id="KW-0472">Membrane</keyword>
<dbReference type="HOGENOM" id="CLU_018816_0_0_5"/>
<dbReference type="InterPro" id="IPR058792">
    <property type="entry name" value="Beta-barrel_RND_2"/>
</dbReference>
<gene>
    <name evidence="5" type="ordered locus">Plav_0171</name>
</gene>
<evidence type="ECO:0000256" key="2">
    <source>
        <dbReference type="SAM" id="Phobius"/>
    </source>
</evidence>
<dbReference type="Gene3D" id="1.10.287.470">
    <property type="entry name" value="Helix hairpin bin"/>
    <property type="match status" value="1"/>
</dbReference>
<sequence length="378" mass="40563">MFERQKDFATRITGGRLHRSHFIAIGIGVAIALWFLTGLFTGADSSDGSLTVAEQEQAGSTTPRVRVMESTATLRRGAVIIRGRTAAKRAVEVRAETQGTVAELPVEKGARVKKGDVLCRIALNARDAQLSEAQALVTQRRLEYDASRQLAEKGYRAPTVAAGSKAAYDAAQARLKQMKVEVDQTRILAPFDGIFDDRPVEVGDYMRVGDVCGLVVELDPLLVMGQVSEDRVGALHIGAPGTARLVTGETVEGKIHFVAKTADPATRTFRVELEVPNPDFTMRAGVTAEIIVPGGEVLAHRIPSSVIALDDSGVIGVRAVDDEGRVKFHRVQLIDDTPQGLWIAGLPQTVTVITVGQDYVKEGQKVEAIPANQVGAAL</sequence>
<accession>A7HPG1</accession>
<dbReference type="GO" id="GO:1990281">
    <property type="term" value="C:efflux pump complex"/>
    <property type="evidence" value="ECO:0007669"/>
    <property type="project" value="TreeGrafter"/>
</dbReference>
<feature type="domain" description="Multidrug resistance protein MdtA-like barrel-sandwich hybrid" evidence="3">
    <location>
        <begin position="89"/>
        <end position="216"/>
    </location>
</feature>
<dbReference type="GO" id="GO:0015562">
    <property type="term" value="F:efflux transmembrane transporter activity"/>
    <property type="evidence" value="ECO:0007669"/>
    <property type="project" value="TreeGrafter"/>
</dbReference>
<reference evidence="5 6" key="1">
    <citation type="journal article" date="2011" name="Stand. Genomic Sci.">
        <title>Complete genome sequence of Parvibaculum lavamentivorans type strain (DS-1(T)).</title>
        <authorList>
            <person name="Schleheck D."/>
            <person name="Weiss M."/>
            <person name="Pitluck S."/>
            <person name="Bruce D."/>
            <person name="Land M.L."/>
            <person name="Han S."/>
            <person name="Saunders E."/>
            <person name="Tapia R."/>
            <person name="Detter C."/>
            <person name="Brettin T."/>
            <person name="Han J."/>
            <person name="Woyke T."/>
            <person name="Goodwin L."/>
            <person name="Pennacchio L."/>
            <person name="Nolan M."/>
            <person name="Cook A.M."/>
            <person name="Kjelleberg S."/>
            <person name="Thomas T."/>
        </authorList>
    </citation>
    <scope>NUCLEOTIDE SEQUENCE [LARGE SCALE GENOMIC DNA]</scope>
    <source>
        <strain evidence="6">DS-1 / DSM 13023 / NCIMB 13966</strain>
    </source>
</reference>
<dbReference type="STRING" id="402881.Plav_0171"/>
<feature type="domain" description="CusB-like beta-barrel" evidence="4">
    <location>
        <begin position="226"/>
        <end position="290"/>
    </location>
</feature>
<dbReference type="AlphaFoldDB" id="A7HPG1"/>
<dbReference type="Pfam" id="PF25917">
    <property type="entry name" value="BSH_RND"/>
    <property type="match status" value="1"/>
</dbReference>
<feature type="transmembrane region" description="Helical" evidence="2">
    <location>
        <begin position="21"/>
        <end position="40"/>
    </location>
</feature>
<evidence type="ECO:0000259" key="3">
    <source>
        <dbReference type="Pfam" id="PF25917"/>
    </source>
</evidence>
<dbReference type="InterPro" id="IPR058625">
    <property type="entry name" value="MdtA-like_BSH"/>
</dbReference>
<dbReference type="PANTHER" id="PTHR30469:SF29">
    <property type="entry name" value="BLR2860 PROTEIN"/>
    <property type="match status" value="1"/>
</dbReference>
<dbReference type="Gene3D" id="2.40.50.100">
    <property type="match status" value="1"/>
</dbReference>
<dbReference type="Pfam" id="PF25954">
    <property type="entry name" value="Beta-barrel_RND_2"/>
    <property type="match status" value="1"/>
</dbReference>
<comment type="similarity">
    <text evidence="1">Belongs to the membrane fusion protein (MFP) (TC 8.A.1) family.</text>
</comment>
<evidence type="ECO:0000259" key="4">
    <source>
        <dbReference type="Pfam" id="PF25954"/>
    </source>
</evidence>
<dbReference type="InterPro" id="IPR006143">
    <property type="entry name" value="RND_pump_MFP"/>
</dbReference>
<dbReference type="Gene3D" id="2.40.30.170">
    <property type="match status" value="1"/>
</dbReference>
<evidence type="ECO:0000313" key="5">
    <source>
        <dbReference type="EMBL" id="ABS61794.1"/>
    </source>
</evidence>
<dbReference type="OrthoDB" id="9806939at2"/>
<dbReference type="KEGG" id="pla:Plav_0171"/>
<organism evidence="5 6">
    <name type="scientific">Parvibaculum lavamentivorans (strain DS-1 / DSM 13023 / NCIMB 13966)</name>
    <dbReference type="NCBI Taxonomy" id="402881"/>
    <lineage>
        <taxon>Bacteria</taxon>
        <taxon>Pseudomonadati</taxon>
        <taxon>Pseudomonadota</taxon>
        <taxon>Alphaproteobacteria</taxon>
        <taxon>Hyphomicrobiales</taxon>
        <taxon>Parvibaculaceae</taxon>
        <taxon>Parvibaculum</taxon>
    </lineage>
</organism>
<dbReference type="Proteomes" id="UP000006377">
    <property type="component" value="Chromosome"/>
</dbReference>
<protein>
    <submittedName>
        <fullName evidence="5">Efflux transporter, RND family, MFP subunit</fullName>
    </submittedName>
</protein>
<dbReference type="RefSeq" id="WP_011995085.1">
    <property type="nucleotide sequence ID" value="NC_009719.1"/>
</dbReference>
<evidence type="ECO:0000313" key="6">
    <source>
        <dbReference type="Proteomes" id="UP000006377"/>
    </source>
</evidence>
<keyword evidence="6" id="KW-1185">Reference proteome</keyword>
<dbReference type="EMBL" id="CP000774">
    <property type="protein sequence ID" value="ABS61794.1"/>
    <property type="molecule type" value="Genomic_DNA"/>
</dbReference>
<dbReference type="SUPFAM" id="SSF111369">
    <property type="entry name" value="HlyD-like secretion proteins"/>
    <property type="match status" value="1"/>
</dbReference>
<keyword evidence="2" id="KW-0812">Transmembrane</keyword>
<dbReference type="PANTHER" id="PTHR30469">
    <property type="entry name" value="MULTIDRUG RESISTANCE PROTEIN MDTA"/>
    <property type="match status" value="1"/>
</dbReference>
<dbReference type="NCBIfam" id="TIGR01730">
    <property type="entry name" value="RND_mfp"/>
    <property type="match status" value="1"/>
</dbReference>
<name>A7HPG1_PARL1</name>
<evidence type="ECO:0000256" key="1">
    <source>
        <dbReference type="ARBA" id="ARBA00009477"/>
    </source>
</evidence>